<keyword evidence="1 2" id="KW-0808">Transferase</keyword>
<dbReference type="RefSeq" id="WP_183369526.1">
    <property type="nucleotide sequence ID" value="NZ_BAABHL010000128.1"/>
</dbReference>
<evidence type="ECO:0000313" key="3">
    <source>
        <dbReference type="Proteomes" id="UP000551501"/>
    </source>
</evidence>
<dbReference type="Gene3D" id="3.30.1540.10">
    <property type="entry name" value="formyl-coa transferase, domain 3"/>
    <property type="match status" value="1"/>
</dbReference>
<dbReference type="PANTHER" id="PTHR48207:SF4">
    <property type="entry name" value="BLL6097 PROTEIN"/>
    <property type="match status" value="1"/>
</dbReference>
<dbReference type="InterPro" id="IPR023606">
    <property type="entry name" value="CoA-Trfase_III_dom_1_sf"/>
</dbReference>
<dbReference type="PANTHER" id="PTHR48207">
    <property type="entry name" value="SUCCINATE--HYDROXYMETHYLGLUTARATE COA-TRANSFERASE"/>
    <property type="match status" value="1"/>
</dbReference>
<name>A0A840F1Y6_9ACTN</name>
<keyword evidence="3" id="KW-1185">Reference proteome</keyword>
<dbReference type="SUPFAM" id="SSF89796">
    <property type="entry name" value="CoA-transferase family III (CaiB/BaiF)"/>
    <property type="match status" value="1"/>
</dbReference>
<sequence>MSTLPLDGVRVLDLSTVFMGPYATQVLAEWGADVIKVESPKGDQVRGIADDAGTGVGPVFVNANRGKRSIALDLKQPEATSILHRLVAEADLFVHNIRPPAAARLGITFEDLHAINPRLVHCGFRGYARGGPLADQPAYDDVIQASSGVATAQAVNGAEPAYWRSAAADKVIGLYGAAAACAALHARDVSGVGRAVEVPMLEGMASFMLLDRQGGWIPDPPTGPTGYVRTDSPNRRPYATKDGHLAVMVYADKHWTSFFDLIGRPELNDDPRFSDIRGRTAHVDDLYALLAEEMATRTTAEWSAAFASADIPHGPVNSIEDLFDDPQLSASDFFAPVEQPGLGSARLARPPIDHAAAGEEFERHTPRPAPLLGQHSQEILAELGYSADERRSLVAAGIVVATDVGVPTHR</sequence>
<dbReference type="AlphaFoldDB" id="A0A840F1Y6"/>
<organism evidence="2 3">
    <name type="scientific">Gordonia humi</name>
    <dbReference type="NCBI Taxonomy" id="686429"/>
    <lineage>
        <taxon>Bacteria</taxon>
        <taxon>Bacillati</taxon>
        <taxon>Actinomycetota</taxon>
        <taxon>Actinomycetes</taxon>
        <taxon>Mycobacteriales</taxon>
        <taxon>Gordoniaceae</taxon>
        <taxon>Gordonia</taxon>
    </lineage>
</organism>
<dbReference type="Pfam" id="PF02515">
    <property type="entry name" value="CoA_transf_3"/>
    <property type="match status" value="1"/>
</dbReference>
<dbReference type="Gene3D" id="3.40.50.10540">
    <property type="entry name" value="Crotonobetainyl-coa:carnitine coa-transferase, domain 1"/>
    <property type="match status" value="1"/>
</dbReference>
<dbReference type="GO" id="GO:0008410">
    <property type="term" value="F:CoA-transferase activity"/>
    <property type="evidence" value="ECO:0007669"/>
    <property type="project" value="TreeGrafter"/>
</dbReference>
<evidence type="ECO:0000313" key="2">
    <source>
        <dbReference type="EMBL" id="MBB4134340.1"/>
    </source>
</evidence>
<comment type="caution">
    <text evidence="2">The sequence shown here is derived from an EMBL/GenBank/DDBJ whole genome shotgun (WGS) entry which is preliminary data.</text>
</comment>
<dbReference type="InterPro" id="IPR003673">
    <property type="entry name" value="CoA-Trfase_fam_III"/>
</dbReference>
<dbReference type="InterPro" id="IPR044855">
    <property type="entry name" value="CoA-Trfase_III_dom3_sf"/>
</dbReference>
<proteinExistence type="predicted"/>
<protein>
    <submittedName>
        <fullName evidence="2">Crotonobetainyl-CoA:carnitine CoA-transferase CaiB-like acyl-CoA transferase</fullName>
    </submittedName>
</protein>
<dbReference type="EMBL" id="JACIFP010000001">
    <property type="protein sequence ID" value="MBB4134340.1"/>
    <property type="molecule type" value="Genomic_DNA"/>
</dbReference>
<accession>A0A840F1Y6</accession>
<evidence type="ECO:0000256" key="1">
    <source>
        <dbReference type="ARBA" id="ARBA00022679"/>
    </source>
</evidence>
<gene>
    <name evidence="2" type="ORF">BKA16_000892</name>
</gene>
<reference evidence="2 3" key="1">
    <citation type="submission" date="2020-08" db="EMBL/GenBank/DDBJ databases">
        <title>Sequencing the genomes of 1000 actinobacteria strains.</title>
        <authorList>
            <person name="Klenk H.-P."/>
        </authorList>
    </citation>
    <scope>NUCLEOTIDE SEQUENCE [LARGE SCALE GENOMIC DNA]</scope>
    <source>
        <strain evidence="2 3">DSM 45298</strain>
    </source>
</reference>
<dbReference type="InterPro" id="IPR050483">
    <property type="entry name" value="CoA-transferase_III_domain"/>
</dbReference>
<dbReference type="Proteomes" id="UP000551501">
    <property type="component" value="Unassembled WGS sequence"/>
</dbReference>